<gene>
    <name evidence="3" type="ORF">DI569_05370</name>
</gene>
<comment type="caution">
    <text evidence="3">The sequence shown here is derived from an EMBL/GenBank/DDBJ whole genome shotgun (WGS) entry which is preliminary data.</text>
</comment>
<evidence type="ECO:0000259" key="2">
    <source>
        <dbReference type="PROSITE" id="PS51208"/>
    </source>
</evidence>
<reference evidence="3 4" key="1">
    <citation type="submission" date="2017-08" db="EMBL/GenBank/DDBJ databases">
        <title>Infants hospitalized years apart are colonized by the same room-sourced microbial strains.</title>
        <authorList>
            <person name="Brooks B."/>
            <person name="Olm M.R."/>
            <person name="Firek B.A."/>
            <person name="Baker R."/>
            <person name="Thomas B.C."/>
            <person name="Morowitz M.J."/>
            <person name="Banfield J.F."/>
        </authorList>
    </citation>
    <scope>NUCLEOTIDE SEQUENCE [LARGE SCALE GENOMIC DNA]</scope>
    <source>
        <strain evidence="3">S2_005_003_R2_47</strain>
    </source>
</reference>
<dbReference type="Proteomes" id="UP000248597">
    <property type="component" value="Unassembled WGS sequence"/>
</dbReference>
<dbReference type="PROSITE" id="PS51208">
    <property type="entry name" value="AUTOTRANSPORTER"/>
    <property type="match status" value="1"/>
</dbReference>
<proteinExistence type="predicted"/>
<feature type="chain" id="PRO_5015867818" evidence="1">
    <location>
        <begin position="22"/>
        <end position="1067"/>
    </location>
</feature>
<feature type="domain" description="Autotransporter" evidence="2">
    <location>
        <begin position="786"/>
        <end position="1067"/>
    </location>
</feature>
<dbReference type="AlphaFoldDB" id="A0A2W5L262"/>
<keyword evidence="1" id="KW-0732">Signal</keyword>
<dbReference type="InterPro" id="IPR005546">
    <property type="entry name" value="Autotransporte_beta"/>
</dbReference>
<evidence type="ECO:0000313" key="4">
    <source>
        <dbReference type="Proteomes" id="UP000248597"/>
    </source>
</evidence>
<dbReference type="SMART" id="SM00869">
    <property type="entry name" value="Autotransporter"/>
    <property type="match status" value="1"/>
</dbReference>
<dbReference type="SUPFAM" id="SSF51126">
    <property type="entry name" value="Pectin lyase-like"/>
    <property type="match status" value="1"/>
</dbReference>
<protein>
    <submittedName>
        <fullName evidence="3">Autotransporter domain-containing protein</fullName>
    </submittedName>
</protein>
<evidence type="ECO:0000313" key="3">
    <source>
        <dbReference type="EMBL" id="PZQ23276.1"/>
    </source>
</evidence>
<organism evidence="3 4">
    <name type="scientific">Sphingopyxis macrogoltabida</name>
    <name type="common">Sphingomonas macrogoltabidus</name>
    <dbReference type="NCBI Taxonomy" id="33050"/>
    <lineage>
        <taxon>Bacteria</taxon>
        <taxon>Pseudomonadati</taxon>
        <taxon>Pseudomonadota</taxon>
        <taxon>Alphaproteobacteria</taxon>
        <taxon>Sphingomonadales</taxon>
        <taxon>Sphingomonadaceae</taxon>
        <taxon>Sphingopyxis</taxon>
    </lineage>
</organism>
<dbReference type="InterPro" id="IPR036709">
    <property type="entry name" value="Autotransporte_beta_dom_sf"/>
</dbReference>
<evidence type="ECO:0000256" key="1">
    <source>
        <dbReference type="SAM" id="SignalP"/>
    </source>
</evidence>
<sequence length="1067" mass="106285">MRKTLLASTCLAAVAAMPAHAETGITTATTTPVRTSTVKSGGPDDIGIVAAGSVKPTGGTAVTVDSHHTVVNEGTIEINNADGATGIFANAGTAGAITNAATGKIIIDENYAPTDIDNDGDLDGPFAVGSGRTGMATGGAFTGNIANAGSITVEGNQSAGIRLGGPLTGNFSNDGGVSVLGDNALGIGLQGVNGNVRLAGTVTAVGQNATAARLAGDVNGALVIQGQYSATGYRFTTPPADPSKLDADDLLQGGPAIAIEGNVTGGLVLAMAPKDSDPNNADEDKDGIEDAKEGNAAVRSFGSAPALSIGAADRNIAIGAVAGTGTGFGLIVDGSVTGSGLYAGRDANAIQIGGLGGTVSIAGGVAVAGNVSAVSNGASATGIRIGSGASTPEIRVSGKVEATGGNTASAISTALLVEAGGNVGLIRNSGTIGAKAGGNDGTARAIVDLSGNVGTVENSGTISATGALGTSDRNIAIDLSANNRGTIVRQTAVASGVTAPSIVGDVRFGGGSDVFDVADGSVRGDSYFGGGDNRLALSGDATYAGLARFGGGNDGLTLAGSSNFAGTADFGGGADTLTISGSSTFTGSLANAQGLSVAVNGGTFDVSGAAAIASLAVADKGVLGVTLDRGATGTALQVAGNASFGADTKLALKLSSIEAAEGRHVVLTAGSLTGASNLTPSSTLLPFLYKGALTANETQLIVDVSRKSTSELGLNRSEGGAFDAVVDALAADADVERAILGIVDGDQFRGQLGQMLPEHEGGVFETVTSGSRALARHLQDPNAAYQDEGKWGYWVNQAVWGTSKSIGDTAGYDVTGWGISLGAEIETGAGNFGGSVAYLDGKDGNAANANEVASSQWEGALHWRYRDGPLMTHARVSGAPISLKGTRIFRAEAGAEDVEKTIRGDWDATLWSASGGIAYDRRSGNFSLRPAIAVDYYKLREDGYTETGGGDALDLTVLDRSSDELAVTGTVAVGLDFGGADEYDGWTRFEIEAGRRQIVSGELGVTTASFKDGTPFTLTPEDRTSGWVGRLRGVAGNSGFQIGGEVSAEEQQSRVAWAFRASLRVGL</sequence>
<dbReference type="Pfam" id="PF03797">
    <property type="entry name" value="Autotransporter"/>
    <property type="match status" value="1"/>
</dbReference>
<dbReference type="Gene3D" id="2.40.128.130">
    <property type="entry name" value="Autotransporter beta-domain"/>
    <property type="match status" value="1"/>
</dbReference>
<dbReference type="InterPro" id="IPR011050">
    <property type="entry name" value="Pectin_lyase_fold/virulence"/>
</dbReference>
<accession>A0A2W5L262</accession>
<feature type="signal peptide" evidence="1">
    <location>
        <begin position="1"/>
        <end position="21"/>
    </location>
</feature>
<name>A0A2W5L262_SPHMC</name>
<dbReference type="SUPFAM" id="SSF103515">
    <property type="entry name" value="Autotransporter"/>
    <property type="match status" value="1"/>
</dbReference>
<dbReference type="EMBL" id="QFPJ01000008">
    <property type="protein sequence ID" value="PZQ23276.1"/>
    <property type="molecule type" value="Genomic_DNA"/>
</dbReference>